<evidence type="ECO:0000256" key="6">
    <source>
        <dbReference type="SAM" id="Phobius"/>
    </source>
</evidence>
<feature type="transmembrane region" description="Helical" evidence="6">
    <location>
        <begin position="381"/>
        <end position="403"/>
    </location>
</feature>
<evidence type="ECO:0000313" key="8">
    <source>
        <dbReference type="Proteomes" id="UP000323865"/>
    </source>
</evidence>
<keyword evidence="5 6" id="KW-0472">Membrane</keyword>
<proteinExistence type="predicted"/>
<feature type="transmembrane region" description="Helical" evidence="6">
    <location>
        <begin position="182"/>
        <end position="201"/>
    </location>
</feature>
<keyword evidence="8" id="KW-1185">Reference proteome</keyword>
<dbReference type="EMBL" id="CP044108">
    <property type="protein sequence ID" value="QEU12784.1"/>
    <property type="molecule type" value="Genomic_DNA"/>
</dbReference>
<evidence type="ECO:0000313" key="7">
    <source>
        <dbReference type="EMBL" id="QEU12784.1"/>
    </source>
</evidence>
<feature type="transmembrane region" description="Helical" evidence="6">
    <location>
        <begin position="288"/>
        <end position="310"/>
    </location>
</feature>
<evidence type="ECO:0000256" key="3">
    <source>
        <dbReference type="ARBA" id="ARBA00022692"/>
    </source>
</evidence>
<dbReference type="PANTHER" id="PTHR23513:SF6">
    <property type="entry name" value="MAJOR FACILITATOR SUPERFAMILY ASSOCIATED DOMAIN-CONTAINING PROTEIN"/>
    <property type="match status" value="1"/>
</dbReference>
<gene>
    <name evidence="7" type="ORF">FOB48_09215</name>
</gene>
<organism evidence="7 8">
    <name type="scientific">Dermabacter vaginalis</name>
    <dbReference type="NCBI Taxonomy" id="1630135"/>
    <lineage>
        <taxon>Bacteria</taxon>
        <taxon>Bacillati</taxon>
        <taxon>Actinomycetota</taxon>
        <taxon>Actinomycetes</taxon>
        <taxon>Micrococcales</taxon>
        <taxon>Dermabacteraceae</taxon>
        <taxon>Dermabacter</taxon>
    </lineage>
</organism>
<feature type="transmembrane region" description="Helical" evidence="6">
    <location>
        <begin position="58"/>
        <end position="79"/>
    </location>
</feature>
<keyword evidence="2" id="KW-1003">Cell membrane</keyword>
<name>A0ABX6A6D0_9MICO</name>
<evidence type="ECO:0000256" key="4">
    <source>
        <dbReference type="ARBA" id="ARBA00022989"/>
    </source>
</evidence>
<feature type="transmembrane region" description="Helical" evidence="6">
    <location>
        <begin position="117"/>
        <end position="139"/>
    </location>
</feature>
<evidence type="ECO:0000256" key="5">
    <source>
        <dbReference type="ARBA" id="ARBA00023136"/>
    </source>
</evidence>
<feature type="transmembrane region" description="Helical" evidence="6">
    <location>
        <begin position="29"/>
        <end position="52"/>
    </location>
</feature>
<comment type="subcellular location">
    <subcellularLocation>
        <location evidence="1">Cell membrane</location>
        <topology evidence="1">Multi-pass membrane protein</topology>
    </subcellularLocation>
</comment>
<dbReference type="Pfam" id="PF07690">
    <property type="entry name" value="MFS_1"/>
    <property type="match status" value="1"/>
</dbReference>
<dbReference type="CDD" id="cd06173">
    <property type="entry name" value="MFS_MefA_like"/>
    <property type="match status" value="1"/>
</dbReference>
<dbReference type="PANTHER" id="PTHR23513">
    <property type="entry name" value="INTEGRAL MEMBRANE EFFLUX PROTEIN-RELATED"/>
    <property type="match status" value="1"/>
</dbReference>
<sequence>MVDSDVKPKRRHEGSEWRELAANGSFQRYWFGATMGALGFAMLGLPLELYALDSTGSAQSAAAIVSCIAVSQLVCAPLAGWLADLFPRKQVLLACEIGRACVCFVVVVIVAGSGPLWSLYLCCVVFGIVQSAGAPARAVMLRDLVSERTLFNALRQDEVRLNIARIGAPPLGGALYALGAGWVFVACLVGFITSALAISSIRVAEHRRLPRCEAAGGEESIWGMARNASGVLLGVACIAASSASAGTLVVVTLRAAGGGSAQVGSVLACEAVGGIVGALVLRKAIVSRLGVCVGVSLAAVLVCCVLFGVVQSWWAAAVLLIVSGLASAITGIALDSALFSKVGAAVRGRAISSTFVLIGLGGVSGRLAMGTSLDHFATPVAVALVAGGIGTIGVLSLLLGVLVRSEVA</sequence>
<protein>
    <submittedName>
        <fullName evidence="7">MFS transporter</fullName>
    </submittedName>
</protein>
<keyword evidence="4 6" id="KW-1133">Transmembrane helix</keyword>
<keyword evidence="3 6" id="KW-0812">Transmembrane</keyword>
<dbReference type="InterPro" id="IPR036259">
    <property type="entry name" value="MFS_trans_sf"/>
</dbReference>
<dbReference type="Proteomes" id="UP000323865">
    <property type="component" value="Chromosome"/>
</dbReference>
<feature type="transmembrane region" description="Helical" evidence="6">
    <location>
        <begin position="259"/>
        <end position="281"/>
    </location>
</feature>
<feature type="transmembrane region" description="Helical" evidence="6">
    <location>
        <begin position="316"/>
        <end position="338"/>
    </location>
</feature>
<dbReference type="InterPro" id="IPR011701">
    <property type="entry name" value="MFS"/>
</dbReference>
<evidence type="ECO:0000256" key="1">
    <source>
        <dbReference type="ARBA" id="ARBA00004651"/>
    </source>
</evidence>
<dbReference type="Gene3D" id="1.20.1250.20">
    <property type="entry name" value="MFS general substrate transporter like domains"/>
    <property type="match status" value="1"/>
</dbReference>
<evidence type="ECO:0000256" key="2">
    <source>
        <dbReference type="ARBA" id="ARBA00022475"/>
    </source>
</evidence>
<dbReference type="SUPFAM" id="SSF103473">
    <property type="entry name" value="MFS general substrate transporter"/>
    <property type="match status" value="1"/>
</dbReference>
<feature type="transmembrane region" description="Helical" evidence="6">
    <location>
        <begin position="350"/>
        <end position="369"/>
    </location>
</feature>
<feature type="transmembrane region" description="Helical" evidence="6">
    <location>
        <begin position="231"/>
        <end position="253"/>
    </location>
</feature>
<accession>A0ABX6A6D0</accession>
<reference evidence="7 8" key="1">
    <citation type="submission" date="2019-09" db="EMBL/GenBank/DDBJ databases">
        <title>FDA dAtabase for Regulatory Grade micrObial Sequences (FDA-ARGOS): Supporting development and validation of Infectious Disease Dx tests.</title>
        <authorList>
            <person name="Sciortino C."/>
            <person name="Tallon L."/>
            <person name="Sadzewicz L."/>
            <person name="Vavikolanu K."/>
            <person name="Mehta A."/>
            <person name="Aluvathingal J."/>
            <person name="Nadendla S."/>
            <person name="Nandy P."/>
            <person name="Geyer C."/>
            <person name="Yan Y."/>
            <person name="Sichtig H."/>
        </authorList>
    </citation>
    <scope>NUCLEOTIDE SEQUENCE [LARGE SCALE GENOMIC DNA]</scope>
    <source>
        <strain evidence="7 8">FDAARGOS_640</strain>
    </source>
</reference>